<dbReference type="GO" id="GO:0004198">
    <property type="term" value="F:calcium-dependent cysteine-type endopeptidase activity"/>
    <property type="evidence" value="ECO:0007669"/>
    <property type="project" value="InterPro"/>
</dbReference>
<evidence type="ECO:0000256" key="5">
    <source>
        <dbReference type="ARBA" id="ARBA00022801"/>
    </source>
</evidence>
<dbReference type="SUPFAM" id="SSF54001">
    <property type="entry name" value="Cysteine proteinases"/>
    <property type="match status" value="1"/>
</dbReference>
<evidence type="ECO:0000256" key="1">
    <source>
        <dbReference type="ARBA" id="ARBA00007623"/>
    </source>
</evidence>
<dbReference type="InterPro" id="IPR000169">
    <property type="entry name" value="Pept_cys_AS"/>
</dbReference>
<dbReference type="InterPro" id="IPR043145">
    <property type="entry name" value="Znf_ZZ_sf"/>
</dbReference>
<dbReference type="InterPro" id="IPR022684">
    <property type="entry name" value="Calpain_cysteine_protease"/>
</dbReference>
<feature type="domain" description="Calpain catalytic" evidence="13">
    <location>
        <begin position="85"/>
        <end position="381"/>
    </location>
</feature>
<feature type="active site" evidence="8 10">
    <location>
        <position position="322"/>
    </location>
</feature>
<dbReference type="CDD" id="cd02340">
    <property type="entry name" value="ZZ_NBR1_like"/>
    <property type="match status" value="2"/>
</dbReference>
<dbReference type="SMART" id="SM00230">
    <property type="entry name" value="CysPc"/>
    <property type="match status" value="1"/>
</dbReference>
<evidence type="ECO:0000256" key="9">
    <source>
        <dbReference type="PROSITE-ProRule" id="PRU00228"/>
    </source>
</evidence>
<dbReference type="SUPFAM" id="SSF57850">
    <property type="entry name" value="RING/U-box"/>
    <property type="match status" value="2"/>
</dbReference>
<feature type="region of interest" description="Disordered" evidence="11">
    <location>
        <begin position="603"/>
        <end position="663"/>
    </location>
</feature>
<dbReference type="PROSITE" id="PS50203">
    <property type="entry name" value="CALPAIN_CAT"/>
    <property type="match status" value="1"/>
</dbReference>
<keyword evidence="7" id="KW-0862">Zinc</keyword>
<dbReference type="OrthoDB" id="424753at2759"/>
<keyword evidence="3" id="KW-0479">Metal-binding</keyword>
<feature type="compositionally biased region" description="Basic and acidic residues" evidence="11">
    <location>
        <begin position="603"/>
        <end position="628"/>
    </location>
</feature>
<dbReference type="AlphaFoldDB" id="A0A0C9UZW5"/>
<sequence length="843" mass="95728">MEPQALHEARVYQQEPFRAGLLVTDELEKAITRCRERVQELAEECRSRNRKFRDLEFDLDNGKDQCLHSLSTPEMEKFKPADCLRVSQIFDNPQFIIDGALSSDIVQGRLGNCWFLCAVATVSSMPGLIDKICVEKDEKVGIYGFIFCRDGEWVDVIIDDQLYTTVPKWEALPPATQNLYHKDKDLYDRVARKGSKTLYFASSSQENETWVPLLEKAFAKLHGDYASLNGGFAFQGLEDLTGYDYQFYSPKHIDILDKDDFWKSELMRTTEDRLFGCYLDSLAGSAGFPTELATTEGLINSHAYSILQALEYNGKRFLKIRNPWGRGEWNGRWSDGSKEWTKEWLPALEVLNHQFGDDGSFIMEYEDFLKTWYAVERTQLFDESWIQSSHWLNVTSRSFPCPWQYGDVSYTFTLPEDSPAVIVLSQADSRYWNELSGYSLWTFDFILYKQGSKKVVGRSEYSIQWPRSVTLTKDLDAGDYVLHVRLDRNYHRQRDYVQSNLPEWDNRKLARVSSEAAKSSSMAANYNHREWRDQMVVPPEFFAGKNLMQLEVESFEANTAARKALKASFFPAASKTTESSGVLVLAESAGQDGTTVSVIVEKNEAEAPEDAKNDGDNEGNKAEVRESENPVSPTDELGPEQILRGPFGDDSLRVPPYQPENPVVEDSETGFFIDSSRLDVHLGITCDGCQKPVIIGTRWKCLVCDGYDLCDDCHASGLSSHRHLVDHNVLRIETRDAPLLPHEGFSCDGCHVSPIIGTRWRCLVCDRYDLCDACRFSGAHPSEHQMLKIETPGDAEDYDVSPSDDDTVLLGLRVYTKKRGKVNISGQLRHGKLISWRNPSLGV</sequence>
<keyword evidence="2 10" id="KW-0645">Protease</keyword>
<gene>
    <name evidence="14" type="ORF">M422DRAFT_186752</name>
</gene>
<accession>A0A0C9UZW5</accession>
<feature type="domain" description="ZZ-type" evidence="12">
    <location>
        <begin position="681"/>
        <end position="737"/>
    </location>
</feature>
<keyword evidence="6 10" id="KW-0788">Thiol protease</keyword>
<dbReference type="Proteomes" id="UP000054279">
    <property type="component" value="Unassembled WGS sequence"/>
</dbReference>
<dbReference type="SMART" id="SM00291">
    <property type="entry name" value="ZnF_ZZ"/>
    <property type="match status" value="2"/>
</dbReference>
<feature type="domain" description="ZZ-type" evidence="12">
    <location>
        <begin position="742"/>
        <end position="794"/>
    </location>
</feature>
<dbReference type="InterPro" id="IPR000433">
    <property type="entry name" value="Znf_ZZ"/>
</dbReference>
<feature type="active site" evidence="8 10">
    <location>
        <position position="113"/>
    </location>
</feature>
<dbReference type="Gene3D" id="3.90.70.10">
    <property type="entry name" value="Cysteine proteinases"/>
    <property type="match status" value="1"/>
</dbReference>
<evidence type="ECO:0008006" key="16">
    <source>
        <dbReference type="Google" id="ProtNLM"/>
    </source>
</evidence>
<dbReference type="PRINTS" id="PR00704">
    <property type="entry name" value="CALPAIN"/>
</dbReference>
<dbReference type="PANTHER" id="PTHR10183">
    <property type="entry name" value="CALPAIN"/>
    <property type="match status" value="1"/>
</dbReference>
<reference evidence="14 15" key="1">
    <citation type="submission" date="2014-06" db="EMBL/GenBank/DDBJ databases">
        <title>Evolutionary Origins and Diversification of the Mycorrhizal Mutualists.</title>
        <authorList>
            <consortium name="DOE Joint Genome Institute"/>
            <consortium name="Mycorrhizal Genomics Consortium"/>
            <person name="Kohler A."/>
            <person name="Kuo A."/>
            <person name="Nagy L.G."/>
            <person name="Floudas D."/>
            <person name="Copeland A."/>
            <person name="Barry K.W."/>
            <person name="Cichocki N."/>
            <person name="Veneault-Fourrey C."/>
            <person name="LaButti K."/>
            <person name="Lindquist E.A."/>
            <person name="Lipzen A."/>
            <person name="Lundell T."/>
            <person name="Morin E."/>
            <person name="Murat C."/>
            <person name="Riley R."/>
            <person name="Ohm R."/>
            <person name="Sun H."/>
            <person name="Tunlid A."/>
            <person name="Henrissat B."/>
            <person name="Grigoriev I.V."/>
            <person name="Hibbett D.S."/>
            <person name="Martin F."/>
        </authorList>
    </citation>
    <scope>NUCLEOTIDE SEQUENCE [LARGE SCALE GENOMIC DNA]</scope>
    <source>
        <strain evidence="14 15">SS14</strain>
    </source>
</reference>
<dbReference type="PROSITE" id="PS01357">
    <property type="entry name" value="ZF_ZZ_1"/>
    <property type="match status" value="1"/>
</dbReference>
<dbReference type="GO" id="GO:0008270">
    <property type="term" value="F:zinc ion binding"/>
    <property type="evidence" value="ECO:0007669"/>
    <property type="project" value="UniProtKB-KW"/>
</dbReference>
<dbReference type="PANTHER" id="PTHR10183:SF379">
    <property type="entry name" value="CALPAIN-5"/>
    <property type="match status" value="1"/>
</dbReference>
<feature type="active site" evidence="8 10">
    <location>
        <position position="302"/>
    </location>
</feature>
<dbReference type="Pfam" id="PF00569">
    <property type="entry name" value="ZZ"/>
    <property type="match status" value="2"/>
</dbReference>
<evidence type="ECO:0000313" key="14">
    <source>
        <dbReference type="EMBL" id="KIJ30715.1"/>
    </source>
</evidence>
<keyword evidence="5 10" id="KW-0378">Hydrolase</keyword>
<evidence type="ECO:0000256" key="10">
    <source>
        <dbReference type="PROSITE-ProRule" id="PRU00239"/>
    </source>
</evidence>
<name>A0A0C9UZW5_SPHS4</name>
<dbReference type="PROSITE" id="PS50135">
    <property type="entry name" value="ZF_ZZ_2"/>
    <property type="match status" value="2"/>
</dbReference>
<evidence type="ECO:0000256" key="6">
    <source>
        <dbReference type="ARBA" id="ARBA00022807"/>
    </source>
</evidence>
<keyword evidence="4 9" id="KW-0863">Zinc-finger</keyword>
<dbReference type="InterPro" id="IPR001300">
    <property type="entry name" value="Peptidase_C2_calpain_cat"/>
</dbReference>
<dbReference type="Gene3D" id="3.30.60.90">
    <property type="match status" value="2"/>
</dbReference>
<protein>
    <recommendedName>
        <fullName evidence="16">Calpain catalytic domain-containing protein</fullName>
    </recommendedName>
</protein>
<dbReference type="PROSITE" id="PS00139">
    <property type="entry name" value="THIOL_PROTEASE_CYS"/>
    <property type="match status" value="1"/>
</dbReference>
<evidence type="ECO:0000259" key="13">
    <source>
        <dbReference type="PROSITE" id="PS50203"/>
    </source>
</evidence>
<evidence type="ECO:0000256" key="4">
    <source>
        <dbReference type="ARBA" id="ARBA00022771"/>
    </source>
</evidence>
<dbReference type="GO" id="GO:0006508">
    <property type="term" value="P:proteolysis"/>
    <property type="evidence" value="ECO:0007669"/>
    <property type="project" value="UniProtKB-KW"/>
</dbReference>
<evidence type="ECO:0000256" key="11">
    <source>
        <dbReference type="SAM" id="MobiDB-lite"/>
    </source>
</evidence>
<comment type="similarity">
    <text evidence="1">Belongs to the peptidase C2 family.</text>
</comment>
<organism evidence="14 15">
    <name type="scientific">Sphaerobolus stellatus (strain SS14)</name>
    <dbReference type="NCBI Taxonomy" id="990650"/>
    <lineage>
        <taxon>Eukaryota</taxon>
        <taxon>Fungi</taxon>
        <taxon>Dikarya</taxon>
        <taxon>Basidiomycota</taxon>
        <taxon>Agaricomycotina</taxon>
        <taxon>Agaricomycetes</taxon>
        <taxon>Phallomycetidae</taxon>
        <taxon>Geastrales</taxon>
        <taxon>Sphaerobolaceae</taxon>
        <taxon>Sphaerobolus</taxon>
    </lineage>
</organism>
<evidence type="ECO:0000256" key="7">
    <source>
        <dbReference type="ARBA" id="ARBA00022833"/>
    </source>
</evidence>
<dbReference type="Pfam" id="PF00648">
    <property type="entry name" value="Peptidase_C2"/>
    <property type="match status" value="1"/>
</dbReference>
<dbReference type="InterPro" id="IPR038765">
    <property type="entry name" value="Papain-like_cys_pep_sf"/>
</dbReference>
<evidence type="ECO:0000256" key="8">
    <source>
        <dbReference type="PIRSR" id="PIRSR622684-1"/>
    </source>
</evidence>
<evidence type="ECO:0000313" key="15">
    <source>
        <dbReference type="Proteomes" id="UP000054279"/>
    </source>
</evidence>
<dbReference type="CDD" id="cd00044">
    <property type="entry name" value="CysPc"/>
    <property type="match status" value="1"/>
</dbReference>
<keyword evidence="15" id="KW-1185">Reference proteome</keyword>
<evidence type="ECO:0000259" key="12">
    <source>
        <dbReference type="PROSITE" id="PS50135"/>
    </source>
</evidence>
<evidence type="ECO:0000256" key="3">
    <source>
        <dbReference type="ARBA" id="ARBA00022723"/>
    </source>
</evidence>
<dbReference type="HOGENOM" id="CLU_006072_2_1_1"/>
<proteinExistence type="inferred from homology"/>
<dbReference type="EMBL" id="KN837255">
    <property type="protein sequence ID" value="KIJ30715.1"/>
    <property type="molecule type" value="Genomic_DNA"/>
</dbReference>
<evidence type="ECO:0000256" key="2">
    <source>
        <dbReference type="ARBA" id="ARBA00022670"/>
    </source>
</evidence>